<keyword evidence="11" id="KW-1185">Reference proteome</keyword>
<gene>
    <name evidence="10" type="ORF">LACBIDRAFT_325071</name>
</gene>
<dbReference type="GO" id="GO:0003677">
    <property type="term" value="F:DNA binding"/>
    <property type="evidence" value="ECO:0007669"/>
    <property type="project" value="UniProtKB-KW"/>
</dbReference>
<keyword evidence="1" id="KW-0479">Metal-binding</keyword>
<dbReference type="GO" id="GO:0008270">
    <property type="term" value="F:zinc ion binding"/>
    <property type="evidence" value="ECO:0007669"/>
    <property type="project" value="InterPro"/>
</dbReference>
<dbReference type="SUPFAM" id="SSF57701">
    <property type="entry name" value="Zn2/Cys6 DNA-binding domain"/>
    <property type="match status" value="1"/>
</dbReference>
<dbReference type="GeneID" id="6073637"/>
<keyword evidence="4" id="KW-0238">DNA-binding</keyword>
<sequence length="275" mass="30288">MASADGKNVDSDDPLEPSSPPPHMHSVAFSGMPMHMYPFPPSLLPSSQGLRSKRRQVKNACTNCQKACKKCDDARPCLRCVKYGVSEECVDSQRKERKKGIKRGPYKKRDGKGNSIDQADIPQQGMPVSNMVPTPGGSAIMAPYLPIGYPPAFYGQYHPTQKHGDGQAMYSSPQYFLAPVPHVQHQAPGLQDGDNHGYQTQGFYQATVFAPVAYPHYVMPRSDGQVHVQNQYAVFGAPVFSKTSLISGSDFDYYCHYLCMPNLAYTCLLTQSTAL</sequence>
<keyword evidence="6" id="KW-0539">Nucleus</keyword>
<evidence type="ECO:0000256" key="4">
    <source>
        <dbReference type="ARBA" id="ARBA00023125"/>
    </source>
</evidence>
<dbReference type="PROSITE" id="PS50048">
    <property type="entry name" value="ZN2_CY6_FUNGAL_2"/>
    <property type="match status" value="1"/>
</dbReference>
<dbReference type="RefSeq" id="XP_001878655.1">
    <property type="nucleotide sequence ID" value="XM_001878620.1"/>
</dbReference>
<name>B0D215_LACBS</name>
<reference evidence="10 11" key="1">
    <citation type="journal article" date="2008" name="Nature">
        <title>The genome of Laccaria bicolor provides insights into mycorrhizal symbiosis.</title>
        <authorList>
            <person name="Martin F."/>
            <person name="Aerts A."/>
            <person name="Ahren D."/>
            <person name="Brun A."/>
            <person name="Danchin E.G.J."/>
            <person name="Duchaussoy F."/>
            <person name="Gibon J."/>
            <person name="Kohler A."/>
            <person name="Lindquist E."/>
            <person name="Pereda V."/>
            <person name="Salamov A."/>
            <person name="Shapiro H.J."/>
            <person name="Wuyts J."/>
            <person name="Blaudez D."/>
            <person name="Buee M."/>
            <person name="Brokstein P."/>
            <person name="Canbaeck B."/>
            <person name="Cohen D."/>
            <person name="Courty P.E."/>
            <person name="Coutinho P.M."/>
            <person name="Delaruelle C."/>
            <person name="Detter J.C."/>
            <person name="Deveau A."/>
            <person name="DiFazio S."/>
            <person name="Duplessis S."/>
            <person name="Fraissinet-Tachet L."/>
            <person name="Lucic E."/>
            <person name="Frey-Klett P."/>
            <person name="Fourrey C."/>
            <person name="Feussner I."/>
            <person name="Gay G."/>
            <person name="Grimwood J."/>
            <person name="Hoegger P.J."/>
            <person name="Jain P."/>
            <person name="Kilaru S."/>
            <person name="Labbe J."/>
            <person name="Lin Y.C."/>
            <person name="Legue V."/>
            <person name="Le Tacon F."/>
            <person name="Marmeisse R."/>
            <person name="Melayah D."/>
            <person name="Montanini B."/>
            <person name="Muratet M."/>
            <person name="Nehls U."/>
            <person name="Niculita-Hirzel H."/>
            <person name="Oudot-Le Secq M.P."/>
            <person name="Peter M."/>
            <person name="Quesneville H."/>
            <person name="Rajashekar B."/>
            <person name="Reich M."/>
            <person name="Rouhier N."/>
            <person name="Schmutz J."/>
            <person name="Yin T."/>
            <person name="Chalot M."/>
            <person name="Henrissat B."/>
            <person name="Kuees U."/>
            <person name="Lucas S."/>
            <person name="Van de Peer Y."/>
            <person name="Podila G.K."/>
            <person name="Polle A."/>
            <person name="Pukkila P.J."/>
            <person name="Richardson P.M."/>
            <person name="Rouze P."/>
            <person name="Sanders I.R."/>
            <person name="Stajich J.E."/>
            <person name="Tunlid A."/>
            <person name="Tuskan G."/>
            <person name="Grigoriev I.V."/>
        </authorList>
    </citation>
    <scope>NUCLEOTIDE SEQUENCE [LARGE SCALE GENOMIC DNA]</scope>
    <source>
        <strain evidence="11">S238N-H82 / ATCC MYA-4686</strain>
    </source>
</reference>
<dbReference type="CDD" id="cd00067">
    <property type="entry name" value="GAL4"/>
    <property type="match status" value="1"/>
</dbReference>
<evidence type="ECO:0000313" key="10">
    <source>
        <dbReference type="EMBL" id="EDR11354.1"/>
    </source>
</evidence>
<dbReference type="PANTHER" id="PTHR47659">
    <property type="entry name" value="ZN(II)2CYS6 TRANSCRIPTION FACTOR (EUROFUNG)-RELATED"/>
    <property type="match status" value="1"/>
</dbReference>
<feature type="compositionally biased region" description="Basic residues" evidence="8">
    <location>
        <begin position="95"/>
        <end position="106"/>
    </location>
</feature>
<dbReference type="Gene3D" id="4.10.240.10">
    <property type="entry name" value="Zn(2)-C6 fungal-type DNA-binding domain"/>
    <property type="match status" value="1"/>
</dbReference>
<dbReference type="HOGENOM" id="CLU_076667_0_0_1"/>
<dbReference type="KEGG" id="lbc:LACBIDRAFT_325071"/>
<evidence type="ECO:0000256" key="2">
    <source>
        <dbReference type="ARBA" id="ARBA00022833"/>
    </source>
</evidence>
<evidence type="ECO:0000313" key="11">
    <source>
        <dbReference type="Proteomes" id="UP000001194"/>
    </source>
</evidence>
<feature type="domain" description="Zn(2)-C6 fungal-type" evidence="9">
    <location>
        <begin position="60"/>
        <end position="91"/>
    </location>
</feature>
<keyword evidence="2" id="KW-0862">Zinc</keyword>
<dbReference type="InterPro" id="IPR036864">
    <property type="entry name" value="Zn2-C6_fun-type_DNA-bd_sf"/>
</dbReference>
<dbReference type="EMBL" id="DS547096">
    <property type="protein sequence ID" value="EDR11354.1"/>
    <property type="molecule type" value="Genomic_DNA"/>
</dbReference>
<protein>
    <recommendedName>
        <fullName evidence="7">Transcription activator of gluconeogenesis ERT1</fullName>
    </recommendedName>
</protein>
<evidence type="ECO:0000256" key="1">
    <source>
        <dbReference type="ARBA" id="ARBA00022723"/>
    </source>
</evidence>
<organism evidence="11">
    <name type="scientific">Laccaria bicolor (strain S238N-H82 / ATCC MYA-4686)</name>
    <name type="common">Bicoloured deceiver</name>
    <name type="synonym">Laccaria laccata var. bicolor</name>
    <dbReference type="NCBI Taxonomy" id="486041"/>
    <lineage>
        <taxon>Eukaryota</taxon>
        <taxon>Fungi</taxon>
        <taxon>Dikarya</taxon>
        <taxon>Basidiomycota</taxon>
        <taxon>Agaricomycotina</taxon>
        <taxon>Agaricomycetes</taxon>
        <taxon>Agaricomycetidae</taxon>
        <taxon>Agaricales</taxon>
        <taxon>Agaricineae</taxon>
        <taxon>Hydnangiaceae</taxon>
        <taxon>Laccaria</taxon>
    </lineage>
</organism>
<feature type="region of interest" description="Disordered" evidence="8">
    <location>
        <begin position="91"/>
        <end position="128"/>
    </location>
</feature>
<dbReference type="SMART" id="SM00066">
    <property type="entry name" value="GAL4"/>
    <property type="match status" value="1"/>
</dbReference>
<dbReference type="Proteomes" id="UP000001194">
    <property type="component" value="Unassembled WGS sequence"/>
</dbReference>
<evidence type="ECO:0000256" key="7">
    <source>
        <dbReference type="ARBA" id="ARBA00040903"/>
    </source>
</evidence>
<dbReference type="STRING" id="486041.B0D215"/>
<evidence type="ECO:0000259" key="9">
    <source>
        <dbReference type="PROSITE" id="PS50048"/>
    </source>
</evidence>
<evidence type="ECO:0000256" key="8">
    <source>
        <dbReference type="SAM" id="MobiDB-lite"/>
    </source>
</evidence>
<proteinExistence type="predicted"/>
<accession>B0D215</accession>
<feature type="region of interest" description="Disordered" evidence="8">
    <location>
        <begin position="1"/>
        <end position="29"/>
    </location>
</feature>
<dbReference type="GO" id="GO:0000981">
    <property type="term" value="F:DNA-binding transcription factor activity, RNA polymerase II-specific"/>
    <property type="evidence" value="ECO:0007669"/>
    <property type="project" value="InterPro"/>
</dbReference>
<keyword evidence="5" id="KW-0804">Transcription</keyword>
<dbReference type="InterPro" id="IPR001138">
    <property type="entry name" value="Zn2Cys6_DnaBD"/>
</dbReference>
<dbReference type="InParanoid" id="B0D215"/>
<dbReference type="OrthoDB" id="5575144at2759"/>
<evidence type="ECO:0000256" key="6">
    <source>
        <dbReference type="ARBA" id="ARBA00023242"/>
    </source>
</evidence>
<evidence type="ECO:0000256" key="3">
    <source>
        <dbReference type="ARBA" id="ARBA00023015"/>
    </source>
</evidence>
<evidence type="ECO:0000256" key="5">
    <source>
        <dbReference type="ARBA" id="ARBA00023163"/>
    </source>
</evidence>
<keyword evidence="3" id="KW-0805">Transcription regulation</keyword>
<dbReference type="InterPro" id="IPR050335">
    <property type="entry name" value="ERT1_acuK_gluconeogen_tf"/>
</dbReference>
<dbReference type="PANTHER" id="PTHR47659:SF7">
    <property type="entry name" value="FUNGAL TRANSCRIPTIONAL REGULATORY PROTEIN, N-TERMINAL DOMAIN-CONTAINING PROTEIN"/>
    <property type="match status" value="1"/>
</dbReference>
<dbReference type="AlphaFoldDB" id="B0D215"/>